<dbReference type="Proteomes" id="UP001259832">
    <property type="component" value="Unassembled WGS sequence"/>
</dbReference>
<proteinExistence type="predicted"/>
<protein>
    <submittedName>
        <fullName evidence="1">Uncharacterized protein</fullName>
    </submittedName>
</protein>
<evidence type="ECO:0000313" key="2">
    <source>
        <dbReference type="Proteomes" id="UP001259832"/>
    </source>
</evidence>
<comment type="caution">
    <text evidence="1">The sequence shown here is derived from an EMBL/GenBank/DDBJ whole genome shotgun (WGS) entry which is preliminary data.</text>
</comment>
<evidence type="ECO:0000313" key="1">
    <source>
        <dbReference type="EMBL" id="KAK1943265.1"/>
    </source>
</evidence>
<accession>A0AAD9LN75</accession>
<sequence>MNKELPDMNDLFGCELRFDDATPDVEARMTAYFHLANAIIKRNGVTALFSGDDGIKRKCEVLLKFLPGPLSKEYN</sequence>
<dbReference type="EMBL" id="JASMQC010000007">
    <property type="protein sequence ID" value="KAK1943265.1"/>
    <property type="molecule type" value="Genomic_DNA"/>
</dbReference>
<name>A0AAD9LN75_9STRA</name>
<keyword evidence="2" id="KW-1185">Reference proteome</keyword>
<reference evidence="1" key="1">
    <citation type="submission" date="2023-08" db="EMBL/GenBank/DDBJ databases">
        <title>Reference Genome Resource for the Citrus Pathogen Phytophthora citrophthora.</title>
        <authorList>
            <person name="Moller H."/>
            <person name="Coetzee B."/>
            <person name="Rose L.J."/>
            <person name="Van Niekerk J.M."/>
        </authorList>
    </citation>
    <scope>NUCLEOTIDE SEQUENCE</scope>
    <source>
        <strain evidence="1">STE-U-9442</strain>
    </source>
</reference>
<organism evidence="1 2">
    <name type="scientific">Phytophthora citrophthora</name>
    <dbReference type="NCBI Taxonomy" id="4793"/>
    <lineage>
        <taxon>Eukaryota</taxon>
        <taxon>Sar</taxon>
        <taxon>Stramenopiles</taxon>
        <taxon>Oomycota</taxon>
        <taxon>Peronosporomycetes</taxon>
        <taxon>Peronosporales</taxon>
        <taxon>Peronosporaceae</taxon>
        <taxon>Phytophthora</taxon>
    </lineage>
</organism>
<gene>
    <name evidence="1" type="ORF">P3T76_004661</name>
</gene>
<dbReference type="AlphaFoldDB" id="A0AAD9LN75"/>